<dbReference type="InterPro" id="IPR018485">
    <property type="entry name" value="FGGY_C"/>
</dbReference>
<dbReference type="InterPro" id="IPR005999">
    <property type="entry name" value="Glycerol_kin"/>
</dbReference>
<evidence type="ECO:0000256" key="8">
    <source>
        <dbReference type="ARBA" id="ARBA00022840"/>
    </source>
</evidence>
<dbReference type="FunFam" id="3.30.420.40:FF:000008">
    <property type="entry name" value="Glycerol kinase"/>
    <property type="match status" value="1"/>
</dbReference>
<feature type="domain" description="Carbohydrate kinase FGGY N-terminal" evidence="14">
    <location>
        <begin position="1"/>
        <end position="241"/>
    </location>
</feature>
<dbReference type="PIRSF" id="PIRSF000538">
    <property type="entry name" value="GlpK"/>
    <property type="match status" value="1"/>
</dbReference>
<evidence type="ECO:0000256" key="5">
    <source>
        <dbReference type="ARBA" id="ARBA00022741"/>
    </source>
</evidence>
<dbReference type="Gene3D" id="3.30.420.40">
    <property type="match status" value="2"/>
</dbReference>
<dbReference type="InterPro" id="IPR043129">
    <property type="entry name" value="ATPase_NBD"/>
</dbReference>
<dbReference type="SUPFAM" id="SSF53067">
    <property type="entry name" value="Actin-like ATPase domain"/>
    <property type="match status" value="2"/>
</dbReference>
<evidence type="ECO:0000313" key="16">
    <source>
        <dbReference type="EMBL" id="SEH12026.1"/>
    </source>
</evidence>
<keyword evidence="4 12" id="KW-0808">Transferase</keyword>
<evidence type="ECO:0000256" key="7">
    <source>
        <dbReference type="ARBA" id="ARBA00022798"/>
    </source>
</evidence>
<dbReference type="NCBIfam" id="TIGR01311">
    <property type="entry name" value="glycerol_kin"/>
    <property type="match status" value="1"/>
</dbReference>
<reference evidence="17" key="1">
    <citation type="submission" date="2016-10" db="EMBL/GenBank/DDBJ databases">
        <authorList>
            <person name="Varghese N."/>
            <person name="Submissions S."/>
        </authorList>
    </citation>
    <scope>NUCLEOTIDE SEQUENCE [LARGE SCALE GENOMIC DNA]</scope>
    <source>
        <strain evidence="17">ATCC 35263</strain>
    </source>
</reference>
<comment type="function">
    <text evidence="11">Key enzyme in the regulation of glycerol uptake and metabolism. Catalyzes the phosphorylation of glycerol to yield sn-glycerol 3-phosphate.</text>
</comment>
<comment type="pathway">
    <text evidence="1">Polyol metabolism; glycerol degradation via glycerol kinase pathway; sn-glycerol 3-phosphate from glycerol: step 1/1.</text>
</comment>
<keyword evidence="5" id="KW-0547">Nucleotide-binding</keyword>
<dbReference type="Pfam" id="PF02782">
    <property type="entry name" value="FGGY_C"/>
    <property type="match status" value="1"/>
</dbReference>
<dbReference type="GO" id="GO:0006071">
    <property type="term" value="P:glycerol metabolic process"/>
    <property type="evidence" value="ECO:0007669"/>
    <property type="project" value="UniProtKB-KW"/>
</dbReference>
<dbReference type="EC" id="2.7.1.30" evidence="3"/>
<dbReference type="Pfam" id="PF00370">
    <property type="entry name" value="FGGY_N"/>
    <property type="match status" value="1"/>
</dbReference>
<dbReference type="AlphaFoldDB" id="A0A1H6FME2"/>
<dbReference type="PANTHER" id="PTHR10196">
    <property type="entry name" value="SUGAR KINASE"/>
    <property type="match status" value="1"/>
</dbReference>
<evidence type="ECO:0000256" key="1">
    <source>
        <dbReference type="ARBA" id="ARBA00005190"/>
    </source>
</evidence>
<dbReference type="GO" id="GO:0005829">
    <property type="term" value="C:cytosol"/>
    <property type="evidence" value="ECO:0007669"/>
    <property type="project" value="TreeGrafter"/>
</dbReference>
<dbReference type="GO" id="GO:0004370">
    <property type="term" value="F:glycerol kinase activity"/>
    <property type="evidence" value="ECO:0007669"/>
    <property type="project" value="UniProtKB-EC"/>
</dbReference>
<dbReference type="NCBIfam" id="NF000756">
    <property type="entry name" value="PRK00047.1"/>
    <property type="match status" value="1"/>
</dbReference>
<dbReference type="InterPro" id="IPR018484">
    <property type="entry name" value="FGGY_N"/>
</dbReference>
<evidence type="ECO:0000256" key="2">
    <source>
        <dbReference type="ARBA" id="ARBA00009156"/>
    </source>
</evidence>
<keyword evidence="7" id="KW-0319">Glycerol metabolism</keyword>
<dbReference type="InterPro" id="IPR000577">
    <property type="entry name" value="Carb_kinase_FGGY"/>
</dbReference>
<dbReference type="Proteomes" id="UP000222056">
    <property type="component" value="Unassembled WGS sequence"/>
</dbReference>
<evidence type="ECO:0000256" key="13">
    <source>
        <dbReference type="SAM" id="MobiDB-lite"/>
    </source>
</evidence>
<evidence type="ECO:0000256" key="6">
    <source>
        <dbReference type="ARBA" id="ARBA00022777"/>
    </source>
</evidence>
<proteinExistence type="inferred from homology"/>
<dbReference type="PROSITE" id="PS00445">
    <property type="entry name" value="FGGY_KINASES_2"/>
    <property type="match status" value="1"/>
</dbReference>
<comment type="catalytic activity">
    <reaction evidence="10">
        <text>glycerol + ATP = sn-glycerol 3-phosphate + ADP + H(+)</text>
        <dbReference type="Rhea" id="RHEA:21644"/>
        <dbReference type="ChEBI" id="CHEBI:15378"/>
        <dbReference type="ChEBI" id="CHEBI:17754"/>
        <dbReference type="ChEBI" id="CHEBI:30616"/>
        <dbReference type="ChEBI" id="CHEBI:57597"/>
        <dbReference type="ChEBI" id="CHEBI:456216"/>
        <dbReference type="EC" id="2.7.1.30"/>
    </reaction>
</comment>
<accession>A0A1H6FME2</accession>
<dbReference type="GO" id="GO:0005524">
    <property type="term" value="F:ATP binding"/>
    <property type="evidence" value="ECO:0007669"/>
    <property type="project" value="UniProtKB-KW"/>
</dbReference>
<evidence type="ECO:0000259" key="15">
    <source>
        <dbReference type="Pfam" id="PF02782"/>
    </source>
</evidence>
<dbReference type="CDD" id="cd07769">
    <property type="entry name" value="ASKHA_NBD_FGGY_GK"/>
    <property type="match status" value="1"/>
</dbReference>
<dbReference type="STRING" id="29539.SAMN02745716_0959"/>
<dbReference type="FunFam" id="3.30.420.40:FF:000007">
    <property type="entry name" value="Glycerol kinase"/>
    <property type="match status" value="1"/>
</dbReference>
<evidence type="ECO:0000256" key="4">
    <source>
        <dbReference type="ARBA" id="ARBA00022679"/>
    </source>
</evidence>
<keyword evidence="17" id="KW-1185">Reference proteome</keyword>
<evidence type="ECO:0000256" key="11">
    <source>
        <dbReference type="ARBA" id="ARBA00054633"/>
    </source>
</evidence>
<evidence type="ECO:0000256" key="12">
    <source>
        <dbReference type="RuleBase" id="RU003733"/>
    </source>
</evidence>
<evidence type="ECO:0000256" key="3">
    <source>
        <dbReference type="ARBA" id="ARBA00012099"/>
    </source>
</evidence>
<dbReference type="EMBL" id="FNWJ01000001">
    <property type="protein sequence ID" value="SEH12026.1"/>
    <property type="molecule type" value="Genomic_DNA"/>
</dbReference>
<gene>
    <name evidence="16" type="ORF">SAMN02745716_0959</name>
</gene>
<feature type="region of interest" description="Disordered" evidence="13">
    <location>
        <begin position="489"/>
        <end position="510"/>
    </location>
</feature>
<keyword evidence="8" id="KW-0067">ATP-binding</keyword>
<evidence type="ECO:0000256" key="10">
    <source>
        <dbReference type="ARBA" id="ARBA00052101"/>
    </source>
</evidence>
<evidence type="ECO:0000313" key="17">
    <source>
        <dbReference type="Proteomes" id="UP000222056"/>
    </source>
</evidence>
<feature type="domain" description="Carbohydrate kinase FGGY C-terminal" evidence="15">
    <location>
        <begin position="251"/>
        <end position="439"/>
    </location>
</feature>
<name>A0A1H6FME2_THEAL</name>
<evidence type="ECO:0000256" key="9">
    <source>
        <dbReference type="ARBA" id="ARBA00043149"/>
    </source>
</evidence>
<dbReference type="PANTHER" id="PTHR10196:SF69">
    <property type="entry name" value="GLYCEROL KINASE"/>
    <property type="match status" value="1"/>
</dbReference>
<keyword evidence="6 12" id="KW-0418">Kinase</keyword>
<comment type="similarity">
    <text evidence="2 12">Belongs to the FGGY kinase family.</text>
</comment>
<dbReference type="InterPro" id="IPR018483">
    <property type="entry name" value="Carb_kinase_FGGY_CS"/>
</dbReference>
<protein>
    <recommendedName>
        <fullName evidence="3">glycerol kinase</fullName>
        <ecNumber evidence="3">2.7.1.30</ecNumber>
    </recommendedName>
    <alternativeName>
        <fullName evidence="9">ATP:glycerol 3-phosphotransferase</fullName>
    </alternativeName>
</protein>
<dbReference type="OrthoDB" id="9805576at2"/>
<dbReference type="GO" id="GO:0006072">
    <property type="term" value="P:glycerol-3-phosphate metabolic process"/>
    <property type="evidence" value="ECO:0007669"/>
    <property type="project" value="InterPro"/>
</dbReference>
<sequence>MILAIDQGTTGSTAILFDEDARPLGRGYREIKQHYPRPGWVEHDPRELVESALHAARDALRAAGVEGRQLRAIGITNQRETVVAWDVRSGEPLAPAIVWQDRRTADRCQELREHGREPFLRERTGLLLDPYFSATKIQWLLLNEPAVAEAGPRARFGTVDSWLCFQLCGRHATDASNASRTLLFDLAALAFDEDLCALFEVPRSALPEVLPSAAVYGETEVFGGRVPVAGIAGDQQAALFGQACLASGELKNTYGTGSFVLENVGERLPPPAHGLVTTIAWLLDDRPTYALEASIFVTGAAVQWLRDGLGLIADAAETEALAASLPDNEGVYFVPALTGLGSPHWDPHARGTIVGLTRGTGRAHLARAALEAIAYQSADAVATMRARTGLEPQFLRADGGATVNRFLMQFQADVLGIPVAVPEVNETTALGAALLAGVGAGLWSSEDVRDRWRERVRYEPRISDTEREYLLEGWRRALQATRAASSLSPTAAAADAAAHRHLDTTPNRPK</sequence>
<dbReference type="RefSeq" id="WP_093116678.1">
    <property type="nucleotide sequence ID" value="NZ_FNWJ01000001.1"/>
</dbReference>
<evidence type="ECO:0000259" key="14">
    <source>
        <dbReference type="Pfam" id="PF00370"/>
    </source>
</evidence>
<organism evidence="16 17">
    <name type="scientific">Thermoleophilum album</name>
    <dbReference type="NCBI Taxonomy" id="29539"/>
    <lineage>
        <taxon>Bacteria</taxon>
        <taxon>Bacillati</taxon>
        <taxon>Actinomycetota</taxon>
        <taxon>Thermoleophilia</taxon>
        <taxon>Thermoleophilales</taxon>
        <taxon>Thermoleophilaceae</taxon>
        <taxon>Thermoleophilum</taxon>
    </lineage>
</organism>